<dbReference type="AlphaFoldDB" id="A0A0R3S6E7"/>
<evidence type="ECO:0000313" key="1">
    <source>
        <dbReference type="Proteomes" id="UP000050640"/>
    </source>
</evidence>
<dbReference type="WBParaSite" id="EEL_0001036901-mRNA-1">
    <property type="protein sequence ID" value="EEL_0001036901-mRNA-1"/>
    <property type="gene ID" value="EEL_0001036901"/>
</dbReference>
<proteinExistence type="predicted"/>
<protein>
    <submittedName>
        <fullName evidence="2">C2H2-type domain-containing protein</fullName>
    </submittedName>
</protein>
<organism evidence="1 2">
    <name type="scientific">Elaeophora elaphi</name>
    <dbReference type="NCBI Taxonomy" id="1147741"/>
    <lineage>
        <taxon>Eukaryota</taxon>
        <taxon>Metazoa</taxon>
        <taxon>Ecdysozoa</taxon>
        <taxon>Nematoda</taxon>
        <taxon>Chromadorea</taxon>
        <taxon>Rhabditida</taxon>
        <taxon>Spirurina</taxon>
        <taxon>Spiruromorpha</taxon>
        <taxon>Filarioidea</taxon>
        <taxon>Onchocercidae</taxon>
        <taxon>Elaeophora</taxon>
    </lineage>
</organism>
<reference evidence="2" key="1">
    <citation type="submission" date="2017-02" db="UniProtKB">
        <authorList>
            <consortium name="WormBaseParasite"/>
        </authorList>
    </citation>
    <scope>IDENTIFICATION</scope>
</reference>
<dbReference type="Proteomes" id="UP000050640">
    <property type="component" value="Unplaced"/>
</dbReference>
<keyword evidence="1" id="KW-1185">Reference proteome</keyword>
<evidence type="ECO:0000313" key="2">
    <source>
        <dbReference type="WBParaSite" id="EEL_0001036901-mRNA-1"/>
    </source>
</evidence>
<name>A0A0R3S6E7_9BILA</name>
<accession>A0A0R3S6E7</accession>
<sequence length="143" mass="16530">MSRSDFQNPVLMPEPVILVRYICKREPTHCDKNLCCCATVGCFSQLRDHFLEHHHFYPYSCDVYRQGWIGGERARGLNITQIPGDDEMYQRNDCFVCVSRVDEEGVEMICSILHPDVVCRDMNRKVSPHTICNAHDDCCCQVN</sequence>